<sequence length="102" mass="11318">MNSPNPTGDMADEVKLLTWTQILGEAVAWRLVISGDISPFFLLLSSCCLLLSRMMENFRSSSSSAKADEDFDEFLVTGTEHTPYCRNLAQSAFICLGFMPQT</sequence>
<protein>
    <submittedName>
        <fullName evidence="1">Uncharacterized protein</fullName>
    </submittedName>
</protein>
<evidence type="ECO:0000313" key="1">
    <source>
        <dbReference type="EMBL" id="GIY72014.1"/>
    </source>
</evidence>
<name>A0AAV4VQG0_9ARAC</name>
<gene>
    <name evidence="1" type="ORF">CDAR_452391</name>
</gene>
<dbReference type="Proteomes" id="UP001054837">
    <property type="component" value="Unassembled WGS sequence"/>
</dbReference>
<accession>A0AAV4VQG0</accession>
<proteinExistence type="predicted"/>
<evidence type="ECO:0000313" key="2">
    <source>
        <dbReference type="Proteomes" id="UP001054837"/>
    </source>
</evidence>
<dbReference type="AlphaFoldDB" id="A0AAV4VQG0"/>
<reference evidence="1 2" key="1">
    <citation type="submission" date="2021-06" db="EMBL/GenBank/DDBJ databases">
        <title>Caerostris darwini draft genome.</title>
        <authorList>
            <person name="Kono N."/>
            <person name="Arakawa K."/>
        </authorList>
    </citation>
    <scope>NUCLEOTIDE SEQUENCE [LARGE SCALE GENOMIC DNA]</scope>
</reference>
<organism evidence="1 2">
    <name type="scientific">Caerostris darwini</name>
    <dbReference type="NCBI Taxonomy" id="1538125"/>
    <lineage>
        <taxon>Eukaryota</taxon>
        <taxon>Metazoa</taxon>
        <taxon>Ecdysozoa</taxon>
        <taxon>Arthropoda</taxon>
        <taxon>Chelicerata</taxon>
        <taxon>Arachnida</taxon>
        <taxon>Araneae</taxon>
        <taxon>Araneomorphae</taxon>
        <taxon>Entelegynae</taxon>
        <taxon>Araneoidea</taxon>
        <taxon>Araneidae</taxon>
        <taxon>Caerostris</taxon>
    </lineage>
</organism>
<keyword evidence="2" id="KW-1185">Reference proteome</keyword>
<dbReference type="EMBL" id="BPLQ01013429">
    <property type="protein sequence ID" value="GIY72014.1"/>
    <property type="molecule type" value="Genomic_DNA"/>
</dbReference>
<comment type="caution">
    <text evidence="1">The sequence shown here is derived from an EMBL/GenBank/DDBJ whole genome shotgun (WGS) entry which is preliminary data.</text>
</comment>